<feature type="domain" description="TPM" evidence="4">
    <location>
        <begin position="58"/>
        <end position="168"/>
    </location>
</feature>
<dbReference type="RefSeq" id="WP_095535450.1">
    <property type="nucleotide sequence ID" value="NZ_NSGO01000004.1"/>
</dbReference>
<evidence type="ECO:0000256" key="1">
    <source>
        <dbReference type="SAM" id="Coils"/>
    </source>
</evidence>
<name>A0ABX4HAH0_9CORY</name>
<protein>
    <submittedName>
        <fullName evidence="5">Chromosome partitioning protein ParA</fullName>
    </submittedName>
</protein>
<evidence type="ECO:0000313" key="5">
    <source>
        <dbReference type="EMBL" id="PAT06334.1"/>
    </source>
</evidence>
<keyword evidence="3" id="KW-0732">Signal</keyword>
<reference evidence="5 6" key="1">
    <citation type="submission" date="2017-08" db="EMBL/GenBank/DDBJ databases">
        <title>Whole genome sequences of 6 clinical strains closest to Corynebacterium imitans.</title>
        <authorList>
            <person name="Bernier A.-M."/>
            <person name="Burdz T."/>
            <person name="Bernard K."/>
        </authorList>
    </citation>
    <scope>NUCLEOTIDE SEQUENCE [LARGE SCALE GENOMIC DNA]</scope>
    <source>
        <strain evidence="5 6">NML93-0607</strain>
    </source>
</reference>
<dbReference type="Pfam" id="PF04536">
    <property type="entry name" value="TPM_phosphatase"/>
    <property type="match status" value="1"/>
</dbReference>
<proteinExistence type="predicted"/>
<dbReference type="InterPro" id="IPR007621">
    <property type="entry name" value="TPM_dom"/>
</dbReference>
<dbReference type="Proteomes" id="UP000218281">
    <property type="component" value="Unassembled WGS sequence"/>
</dbReference>
<keyword evidence="6" id="KW-1185">Reference proteome</keyword>
<evidence type="ECO:0000313" key="6">
    <source>
        <dbReference type="Proteomes" id="UP000218281"/>
    </source>
</evidence>
<accession>A0ABX4HAH0</accession>
<gene>
    <name evidence="5" type="ORF">CKJ81_05130</name>
</gene>
<feature type="coiled-coil region" evidence="1">
    <location>
        <begin position="381"/>
        <end position="408"/>
    </location>
</feature>
<evidence type="ECO:0000256" key="3">
    <source>
        <dbReference type="SAM" id="SignalP"/>
    </source>
</evidence>
<feature type="signal peptide" evidence="3">
    <location>
        <begin position="1"/>
        <end position="30"/>
    </location>
</feature>
<evidence type="ECO:0000256" key="2">
    <source>
        <dbReference type="SAM" id="MobiDB-lite"/>
    </source>
</evidence>
<comment type="caution">
    <text evidence="5">The sequence shown here is derived from an EMBL/GenBank/DDBJ whole genome shotgun (WGS) entry which is preliminary data.</text>
</comment>
<sequence length="672" mass="70166">MNSRYLRIVATAPLIAGALLIDAPMTAAHATPPTPDAPPVLAQAVDTATAPGKLAQPVTDEAGVLSEAELASVKDAVSKVSQEKHLSLRVVYTSSLGTLTGPQWAEQAAAANGPNTAVLVVAPDERDYGVFGGNDWAQKDIDAMDAAAYEKLSAEDWAGAGTAAAEAAISGGSDGSGGSNGGSGAGWAAGGVGVLALAGGGAYVASRRNTKKQNAKQLESAKALTPGDTDSLGRLPTPTLEQVARDALVAADESITQGKEELQVASAEFGAERVRPFTSAMNQATSTLQRAFHTHQKLYDAIPETEPEKRAMLIDIISSCGKAEEALKAKTDEFNAMRGTLMRADEEVNALRARTIDIRARIEPAKATLEELRSRHNEGMLHSIDDNVDVAESSLAEAEKQLSEASALAAKPAGQQGALIDVLATATQAVKVADTNLAAIEHAEDNLAKAQHNLPALIKEIEGELREIDQVKGSTQQGARIDVASLDAIAAQAREALSQMGDRAETDPLALYTELTDLDGRIDAELDRAKGVANDQSRALQLFTQQMQVATTQIQSAEDLIRSRGRIIGSHPRSLLAESQRQYAEAHQRRTSDTRGAIDFARAATDTARRAYQAAKDDVDHYRSQQNRQTAGDIARAAMWGAILSGGFGGGGGGGGFSGGGGGGNIGRGGTF</sequence>
<dbReference type="EMBL" id="NSGO01000004">
    <property type="protein sequence ID" value="PAT06334.1"/>
    <property type="molecule type" value="Genomic_DNA"/>
</dbReference>
<keyword evidence="1" id="KW-0175">Coiled coil</keyword>
<evidence type="ECO:0000259" key="4">
    <source>
        <dbReference type="Pfam" id="PF04536"/>
    </source>
</evidence>
<feature type="region of interest" description="Disordered" evidence="2">
    <location>
        <begin position="214"/>
        <end position="235"/>
    </location>
</feature>
<feature type="chain" id="PRO_5045618855" evidence="3">
    <location>
        <begin position="31"/>
        <end position="672"/>
    </location>
</feature>
<organism evidence="5 6">
    <name type="scientific">Corynebacterium hadale</name>
    <dbReference type="NCBI Taxonomy" id="2026255"/>
    <lineage>
        <taxon>Bacteria</taxon>
        <taxon>Bacillati</taxon>
        <taxon>Actinomycetota</taxon>
        <taxon>Actinomycetes</taxon>
        <taxon>Mycobacteriales</taxon>
        <taxon>Corynebacteriaceae</taxon>
        <taxon>Corynebacterium</taxon>
    </lineage>
</organism>
<dbReference type="Gene3D" id="3.10.310.50">
    <property type="match status" value="1"/>
</dbReference>